<dbReference type="PANTHER" id="PTHR32089:SF114">
    <property type="entry name" value="METHYL-ACCEPTING CHEMOTAXIS PROTEIN MCPB"/>
    <property type="match status" value="1"/>
</dbReference>
<comment type="subcellular location">
    <subcellularLocation>
        <location evidence="1">Cell membrane</location>
    </subcellularLocation>
</comment>
<proteinExistence type="inferred from homology"/>
<evidence type="ECO:0000256" key="2">
    <source>
        <dbReference type="ARBA" id="ARBA00022475"/>
    </source>
</evidence>
<dbReference type="PROSITE" id="PS50885">
    <property type="entry name" value="HAMP"/>
    <property type="match status" value="1"/>
</dbReference>
<evidence type="ECO:0000256" key="5">
    <source>
        <dbReference type="ARBA" id="ARBA00029447"/>
    </source>
</evidence>
<dbReference type="Gene3D" id="1.10.287.950">
    <property type="entry name" value="Methyl-accepting chemotaxis protein"/>
    <property type="match status" value="1"/>
</dbReference>
<dbReference type="EMBL" id="JAUSUD010000017">
    <property type="protein sequence ID" value="MDQ0232028.1"/>
    <property type="molecule type" value="Genomic_DNA"/>
</dbReference>
<evidence type="ECO:0000313" key="10">
    <source>
        <dbReference type="EMBL" id="MDQ0232028.1"/>
    </source>
</evidence>
<sequence length="562" mass="61237">MKIKTKLLIIVTILILTIIGLGIFSGAVIESTNKQNELLKNQMETQKLVKHVQYRIAGLSNDERAFIITGDDEYTTGMEEKAKDIEKTIEDIQKIVESPKLIEAVATLSQDFELFWEMNQNVISTYEADPDAAKSLHFNEERTLRKEVLDPAVNAVVSDIDQSVQHLITENEANAKTNNLILLLTTIISSVVGVMLSILLLKSILGPLHMLNKQMDDIANGEADLTKRVEFKGKNEFGQLANSFNRFVDSLRAMIVQIGVSSTHVASSAEQLSASTIQSEESTRQVSSTMQAIAASSEVHHSLTESSRNAVQASLQNLADVANNSNHVADISNTMNKKAENGTNLVKKLVDHIETVHQSVELAIQGVQSFVTSAAEIKDMSKLITDISSQTNLLALNAAIEASRAGEQGKGFAVVAEEIRKLADETNVSASKIENLVATIQQDSSETVQTIGFVKENVSSSLEFSELTVREFQAIMTAIEQVTSQVQEVAAMTQQITSDFEATDKAMEEMSKGSRETLASTENVAAATEEQLASIEEVAKTTSTLSELATDLEAIVGRFKVS</sequence>
<gene>
    <name evidence="10" type="ORF">J2S19_003313</name>
</gene>
<dbReference type="InterPro" id="IPR003660">
    <property type="entry name" value="HAMP_dom"/>
</dbReference>
<keyword evidence="7" id="KW-1133">Transmembrane helix</keyword>
<comment type="similarity">
    <text evidence="5">Belongs to the methyl-accepting chemotaxis (MCP) protein family.</text>
</comment>
<evidence type="ECO:0000259" key="8">
    <source>
        <dbReference type="PROSITE" id="PS50111"/>
    </source>
</evidence>
<keyword evidence="4 6" id="KW-0807">Transducer</keyword>
<dbReference type="Pfam" id="PF00672">
    <property type="entry name" value="HAMP"/>
    <property type="match status" value="1"/>
</dbReference>
<dbReference type="Proteomes" id="UP001234495">
    <property type="component" value="Unassembled WGS sequence"/>
</dbReference>
<evidence type="ECO:0000256" key="3">
    <source>
        <dbReference type="ARBA" id="ARBA00023136"/>
    </source>
</evidence>
<feature type="transmembrane region" description="Helical" evidence="7">
    <location>
        <begin position="7"/>
        <end position="29"/>
    </location>
</feature>
<organism evidence="10 11">
    <name type="scientific">Metabacillus malikii</name>
    <dbReference type="NCBI Taxonomy" id="1504265"/>
    <lineage>
        <taxon>Bacteria</taxon>
        <taxon>Bacillati</taxon>
        <taxon>Bacillota</taxon>
        <taxon>Bacilli</taxon>
        <taxon>Bacillales</taxon>
        <taxon>Bacillaceae</taxon>
        <taxon>Metabacillus</taxon>
    </lineage>
</organism>
<keyword evidence="2" id="KW-1003">Cell membrane</keyword>
<accession>A0ABT9ZIC8</accession>
<dbReference type="CDD" id="cd11386">
    <property type="entry name" value="MCP_signal"/>
    <property type="match status" value="1"/>
</dbReference>
<dbReference type="InterPro" id="IPR007891">
    <property type="entry name" value="CHASE3"/>
</dbReference>
<evidence type="ECO:0000313" key="11">
    <source>
        <dbReference type="Proteomes" id="UP001234495"/>
    </source>
</evidence>
<evidence type="ECO:0000256" key="7">
    <source>
        <dbReference type="SAM" id="Phobius"/>
    </source>
</evidence>
<evidence type="ECO:0000256" key="6">
    <source>
        <dbReference type="PROSITE-ProRule" id="PRU00284"/>
    </source>
</evidence>
<dbReference type="InterPro" id="IPR004089">
    <property type="entry name" value="MCPsignal_dom"/>
</dbReference>
<dbReference type="InterPro" id="IPR004090">
    <property type="entry name" value="Chemotax_Me-accpt_rcpt"/>
</dbReference>
<reference evidence="10 11" key="1">
    <citation type="submission" date="2023-07" db="EMBL/GenBank/DDBJ databases">
        <title>Genomic Encyclopedia of Type Strains, Phase IV (KMG-IV): sequencing the most valuable type-strain genomes for metagenomic binning, comparative biology and taxonomic classification.</title>
        <authorList>
            <person name="Goeker M."/>
        </authorList>
    </citation>
    <scope>NUCLEOTIDE SEQUENCE [LARGE SCALE GENOMIC DNA]</scope>
    <source>
        <strain evidence="10 11">DSM 29005</strain>
    </source>
</reference>
<dbReference type="SMART" id="SM00304">
    <property type="entry name" value="HAMP"/>
    <property type="match status" value="1"/>
</dbReference>
<dbReference type="Pfam" id="PF00015">
    <property type="entry name" value="MCPsignal"/>
    <property type="match status" value="1"/>
</dbReference>
<dbReference type="PROSITE" id="PS50111">
    <property type="entry name" value="CHEMOTAXIS_TRANSDUC_2"/>
    <property type="match status" value="1"/>
</dbReference>
<dbReference type="PANTHER" id="PTHR32089">
    <property type="entry name" value="METHYL-ACCEPTING CHEMOTAXIS PROTEIN MCPB"/>
    <property type="match status" value="1"/>
</dbReference>
<keyword evidence="3 7" id="KW-0472">Membrane</keyword>
<dbReference type="SUPFAM" id="SSF58104">
    <property type="entry name" value="Methyl-accepting chemotaxis protein (MCP) signaling domain"/>
    <property type="match status" value="1"/>
</dbReference>
<protein>
    <submittedName>
        <fullName evidence="10">Methyl-accepting chemotaxis protein</fullName>
    </submittedName>
</protein>
<dbReference type="RefSeq" id="WP_307343980.1">
    <property type="nucleotide sequence ID" value="NZ_JAUSUD010000017.1"/>
</dbReference>
<keyword evidence="7" id="KW-0812">Transmembrane</keyword>
<dbReference type="Gene3D" id="6.10.340.10">
    <property type="match status" value="1"/>
</dbReference>
<dbReference type="Pfam" id="PF05227">
    <property type="entry name" value="CHASE3"/>
    <property type="match status" value="1"/>
</dbReference>
<feature type="domain" description="Methyl-accepting transducer" evidence="8">
    <location>
        <begin position="275"/>
        <end position="511"/>
    </location>
</feature>
<dbReference type="PRINTS" id="PR00260">
    <property type="entry name" value="CHEMTRNSDUCR"/>
</dbReference>
<name>A0ABT9ZIC8_9BACI</name>
<comment type="caution">
    <text evidence="10">The sequence shown here is derived from an EMBL/GenBank/DDBJ whole genome shotgun (WGS) entry which is preliminary data.</text>
</comment>
<feature type="domain" description="HAMP" evidence="9">
    <location>
        <begin position="202"/>
        <end position="256"/>
    </location>
</feature>
<dbReference type="CDD" id="cd06225">
    <property type="entry name" value="HAMP"/>
    <property type="match status" value="1"/>
</dbReference>
<evidence type="ECO:0000256" key="4">
    <source>
        <dbReference type="ARBA" id="ARBA00023224"/>
    </source>
</evidence>
<evidence type="ECO:0000259" key="9">
    <source>
        <dbReference type="PROSITE" id="PS50885"/>
    </source>
</evidence>
<keyword evidence="11" id="KW-1185">Reference proteome</keyword>
<dbReference type="SMART" id="SM00283">
    <property type="entry name" value="MA"/>
    <property type="match status" value="1"/>
</dbReference>
<evidence type="ECO:0000256" key="1">
    <source>
        <dbReference type="ARBA" id="ARBA00004236"/>
    </source>
</evidence>